<dbReference type="SMART" id="SM00614">
    <property type="entry name" value="ZnF_BED"/>
    <property type="match status" value="1"/>
</dbReference>
<dbReference type="AlphaFoldDB" id="H6WB99"/>
<dbReference type="GO" id="GO:2000045">
    <property type="term" value="P:regulation of G1/S transition of mitotic cell cycle"/>
    <property type="evidence" value="ECO:0007669"/>
    <property type="project" value="TreeGrafter"/>
</dbReference>
<dbReference type="PROSITE" id="PS50808">
    <property type="entry name" value="ZF_BED"/>
    <property type="match status" value="1"/>
</dbReference>
<keyword evidence="3 6" id="KW-0863">Zinc-finger</keyword>
<name>H6WB99_VAULI</name>
<dbReference type="EMBL" id="JQ062418">
    <property type="protein sequence ID" value="AFA52587.1"/>
    <property type="molecule type" value="Genomic_DNA"/>
</dbReference>
<keyword evidence="2" id="KW-0479">Metal-binding</keyword>
<dbReference type="InterPro" id="IPR036252">
    <property type="entry name" value="Proteasome_activ_sf"/>
</dbReference>
<dbReference type="GO" id="GO:0061136">
    <property type="term" value="P:regulation of proteasomal protein catabolic process"/>
    <property type="evidence" value="ECO:0007669"/>
    <property type="project" value="TreeGrafter"/>
</dbReference>
<evidence type="ECO:0000256" key="2">
    <source>
        <dbReference type="ARBA" id="ARBA00022723"/>
    </source>
</evidence>
<sequence length="314" mass="35090">MGRTRKAIWEHFSDPLRMEGAKVPRTMCNHCSSSVSATTTNMTTHLKNCSTLAGIRIIDPSLSKSRVIHSELIQSNKQMETLKSSIKDEGKVIREIVPSLIKELDKILQYDFSYTDLLSIEKTFADDVLANASQNQPQVNEKLCSLISLVRSKMVLAINTLFSLKMWIRAHVPAIEDGNNFGVGVQYEVTKNISESIEKLQAAFNTLPEYHEKRSAVWEKLIGKSETVTKKSTGNEDKSTVTQSTDESNSTGKQLPDSLRTIVALDLKCYVNLHSHLQLSRDSLFFSANLVELNIGKLVAPKGEADRRAANLMY</sequence>
<keyword evidence="4" id="KW-0862">Zinc</keyword>
<dbReference type="GO" id="GO:0005737">
    <property type="term" value="C:cytoplasm"/>
    <property type="evidence" value="ECO:0007669"/>
    <property type="project" value="TreeGrafter"/>
</dbReference>
<dbReference type="InterPro" id="IPR003656">
    <property type="entry name" value="Znf_BED"/>
</dbReference>
<evidence type="ECO:0000259" key="8">
    <source>
        <dbReference type="PROSITE" id="PS50808"/>
    </source>
</evidence>
<dbReference type="InterPro" id="IPR036997">
    <property type="entry name" value="PA28_C_sf"/>
</dbReference>
<proteinExistence type="inferred from homology"/>
<evidence type="ECO:0000256" key="3">
    <source>
        <dbReference type="ARBA" id="ARBA00022771"/>
    </source>
</evidence>
<dbReference type="Gene3D" id="1.20.120.180">
    <property type="entry name" value="Proteasome activator pa28, C-terminal domain"/>
    <property type="match status" value="1"/>
</dbReference>
<accession>H6WB99</accession>
<dbReference type="GO" id="GO:0003677">
    <property type="term" value="F:DNA binding"/>
    <property type="evidence" value="ECO:0007669"/>
    <property type="project" value="InterPro"/>
</dbReference>
<feature type="domain" description="BED-type" evidence="8">
    <location>
        <begin position="3"/>
        <end position="48"/>
    </location>
</feature>
<evidence type="ECO:0000313" key="9">
    <source>
        <dbReference type="EMBL" id="AFA52587.1"/>
    </source>
</evidence>
<dbReference type="GO" id="GO:0008270">
    <property type="term" value="F:zinc ion binding"/>
    <property type="evidence" value="ECO:0007669"/>
    <property type="project" value="UniProtKB-KW"/>
</dbReference>
<dbReference type="GO" id="GO:0005654">
    <property type="term" value="C:nucleoplasm"/>
    <property type="evidence" value="ECO:0007669"/>
    <property type="project" value="TreeGrafter"/>
</dbReference>
<protein>
    <recommendedName>
        <fullName evidence="8">BED-type domain-containing protein</fullName>
    </recommendedName>
</protein>
<dbReference type="Pfam" id="PF02252">
    <property type="entry name" value="PA28_C"/>
    <property type="match status" value="1"/>
</dbReference>
<dbReference type="PANTHER" id="PTHR10660">
    <property type="entry name" value="PROTEASOME REGULATOR PA28"/>
    <property type="match status" value="1"/>
</dbReference>
<dbReference type="InterPro" id="IPR003186">
    <property type="entry name" value="PA28_C"/>
</dbReference>
<evidence type="ECO:0000256" key="7">
    <source>
        <dbReference type="SAM" id="MobiDB-lite"/>
    </source>
</evidence>
<evidence type="ECO:0000256" key="5">
    <source>
        <dbReference type="ARBA" id="ARBA00022942"/>
    </source>
</evidence>
<organism evidence="9">
    <name type="scientific">Vaucheria litorea</name>
    <name type="common">Yellow-green alga</name>
    <dbReference type="NCBI Taxonomy" id="109269"/>
    <lineage>
        <taxon>Eukaryota</taxon>
        <taxon>Sar</taxon>
        <taxon>Stramenopiles</taxon>
        <taxon>Ochrophyta</taxon>
        <taxon>PX clade</taxon>
        <taxon>Xanthophyceae</taxon>
        <taxon>Vaucheriales</taxon>
        <taxon>Vaucheriaceae</taxon>
        <taxon>Vaucheria</taxon>
    </lineage>
</organism>
<evidence type="ECO:0000256" key="1">
    <source>
        <dbReference type="ARBA" id="ARBA00005883"/>
    </source>
</evidence>
<dbReference type="GO" id="GO:0061133">
    <property type="term" value="F:endopeptidase activator activity"/>
    <property type="evidence" value="ECO:0007669"/>
    <property type="project" value="TreeGrafter"/>
</dbReference>
<dbReference type="GO" id="GO:0008537">
    <property type="term" value="C:proteasome activator complex"/>
    <property type="evidence" value="ECO:0007669"/>
    <property type="project" value="InterPro"/>
</dbReference>
<feature type="compositionally biased region" description="Polar residues" evidence="7">
    <location>
        <begin position="240"/>
        <end position="253"/>
    </location>
</feature>
<comment type="similarity">
    <text evidence="1">Belongs to the PA28 family.</text>
</comment>
<dbReference type="InterPro" id="IPR009077">
    <property type="entry name" value="Proteasome_activ_PA28"/>
</dbReference>
<dbReference type="PANTHER" id="PTHR10660:SF2">
    <property type="entry name" value="LD45860P"/>
    <property type="match status" value="1"/>
</dbReference>
<feature type="region of interest" description="Disordered" evidence="7">
    <location>
        <begin position="229"/>
        <end position="254"/>
    </location>
</feature>
<dbReference type="SUPFAM" id="SSF47216">
    <property type="entry name" value="Proteasome activator"/>
    <property type="match status" value="1"/>
</dbReference>
<reference evidence="9" key="1">
    <citation type="journal article" date="2012" name="Mol. Biol. Evol.">
        <title>Transcriptomic Evidence for the Expression of Horizontally Transferred Algal Nuclear Genes in the Photosynthetic Sea Slug, Elysia chlorotica.</title>
        <authorList>
            <person name="Pierce S.K."/>
            <person name="Fang X."/>
            <person name="Schwartz J.A."/>
            <person name="Jiang X."/>
            <person name="Zhao W."/>
            <person name="Curtis N.E."/>
            <person name="Kocot K.M."/>
            <person name="Yang B."/>
            <person name="Wang J."/>
        </authorList>
    </citation>
    <scope>NUCLEOTIDE SEQUENCE</scope>
</reference>
<feature type="compositionally biased region" description="Basic and acidic residues" evidence="7">
    <location>
        <begin position="229"/>
        <end position="239"/>
    </location>
</feature>
<evidence type="ECO:0000256" key="6">
    <source>
        <dbReference type="PROSITE-ProRule" id="PRU00027"/>
    </source>
</evidence>
<evidence type="ECO:0000256" key="4">
    <source>
        <dbReference type="ARBA" id="ARBA00022833"/>
    </source>
</evidence>
<keyword evidence="5" id="KW-0647">Proteasome</keyword>